<protein>
    <recommendedName>
        <fullName evidence="4">20 kDa chaperonin, chloroplastic</fullName>
    </recommendedName>
    <alternativeName>
        <fullName evidence="3">Chaperonin 10</fullName>
    </alternativeName>
    <alternativeName>
        <fullName evidence="5">Protein Cpn21</fullName>
    </alternativeName>
</protein>
<dbReference type="Gene3D" id="2.30.33.40">
    <property type="entry name" value="GroES chaperonin"/>
    <property type="match status" value="1"/>
</dbReference>
<name>A0A813FXF9_POLGL</name>
<proteinExistence type="inferred from homology"/>
<evidence type="ECO:0000256" key="2">
    <source>
        <dbReference type="ARBA" id="ARBA00023186"/>
    </source>
</evidence>
<dbReference type="GO" id="GO:0046872">
    <property type="term" value="F:metal ion binding"/>
    <property type="evidence" value="ECO:0007669"/>
    <property type="project" value="TreeGrafter"/>
</dbReference>
<evidence type="ECO:0000256" key="3">
    <source>
        <dbReference type="ARBA" id="ARBA00031971"/>
    </source>
</evidence>
<dbReference type="SMART" id="SM00883">
    <property type="entry name" value="Cpn10"/>
    <property type="match status" value="1"/>
</dbReference>
<dbReference type="GO" id="GO:0005524">
    <property type="term" value="F:ATP binding"/>
    <property type="evidence" value="ECO:0007669"/>
    <property type="project" value="InterPro"/>
</dbReference>
<dbReference type="EMBL" id="CAJNNV010025996">
    <property type="protein sequence ID" value="CAE8616894.1"/>
    <property type="molecule type" value="Genomic_DNA"/>
</dbReference>
<dbReference type="InterPro" id="IPR020818">
    <property type="entry name" value="Chaperonin_GroES"/>
</dbReference>
<gene>
    <name evidence="7" type="ORF">PGLA1383_LOCUS34562</name>
</gene>
<feature type="non-terminal residue" evidence="7">
    <location>
        <position position="90"/>
    </location>
</feature>
<comment type="caution">
    <text evidence="7">The sequence shown here is derived from an EMBL/GenBank/DDBJ whole genome shotgun (WGS) entry which is preliminary data.</text>
</comment>
<accession>A0A813FXF9</accession>
<dbReference type="CDD" id="cd00320">
    <property type="entry name" value="cpn10"/>
    <property type="match status" value="1"/>
</dbReference>
<reference evidence="7" key="1">
    <citation type="submission" date="2021-02" db="EMBL/GenBank/DDBJ databases">
        <authorList>
            <person name="Dougan E. K."/>
            <person name="Rhodes N."/>
            <person name="Thang M."/>
            <person name="Chan C."/>
        </authorList>
    </citation>
    <scope>NUCLEOTIDE SEQUENCE</scope>
</reference>
<dbReference type="OMA" id="CHMAKVV"/>
<evidence type="ECO:0000256" key="4">
    <source>
        <dbReference type="ARBA" id="ARBA00073031"/>
    </source>
</evidence>
<dbReference type="InterPro" id="IPR037124">
    <property type="entry name" value="Chaperonin_GroES_sf"/>
</dbReference>
<evidence type="ECO:0000256" key="5">
    <source>
        <dbReference type="ARBA" id="ARBA00079398"/>
    </source>
</evidence>
<dbReference type="Proteomes" id="UP000654075">
    <property type="component" value="Unassembled WGS sequence"/>
</dbReference>
<dbReference type="PANTHER" id="PTHR10772">
    <property type="entry name" value="10 KDA HEAT SHOCK PROTEIN"/>
    <property type="match status" value="1"/>
</dbReference>
<dbReference type="PRINTS" id="PR00297">
    <property type="entry name" value="CHAPERONIN10"/>
</dbReference>
<keyword evidence="8" id="KW-1185">Reference proteome</keyword>
<evidence type="ECO:0000256" key="6">
    <source>
        <dbReference type="RuleBase" id="RU003479"/>
    </source>
</evidence>
<evidence type="ECO:0000256" key="1">
    <source>
        <dbReference type="ARBA" id="ARBA00006975"/>
    </source>
</evidence>
<dbReference type="GO" id="GO:0044183">
    <property type="term" value="F:protein folding chaperone"/>
    <property type="evidence" value="ECO:0007669"/>
    <property type="project" value="InterPro"/>
</dbReference>
<dbReference type="AlphaFoldDB" id="A0A813FXF9"/>
<dbReference type="PANTHER" id="PTHR10772:SF0">
    <property type="entry name" value="10 KDA HEAT SHOCK PROTEIN, MITOCHONDRIAL"/>
    <property type="match status" value="1"/>
</dbReference>
<evidence type="ECO:0000313" key="7">
    <source>
        <dbReference type="EMBL" id="CAE8616894.1"/>
    </source>
</evidence>
<sequence length="90" mass="9807">DRILVQKVIGEAKTATGILLPDSAVKAPNWAKVLATGPGRVSKEGDLVPMNVKVGDTVVIPEYGGVTLKFDNEDYFVFRDEDMMGIIQEE</sequence>
<organism evidence="7 8">
    <name type="scientific">Polarella glacialis</name>
    <name type="common">Dinoflagellate</name>
    <dbReference type="NCBI Taxonomy" id="89957"/>
    <lineage>
        <taxon>Eukaryota</taxon>
        <taxon>Sar</taxon>
        <taxon>Alveolata</taxon>
        <taxon>Dinophyceae</taxon>
        <taxon>Suessiales</taxon>
        <taxon>Suessiaceae</taxon>
        <taxon>Polarella</taxon>
    </lineage>
</organism>
<keyword evidence="2 6" id="KW-0143">Chaperone</keyword>
<dbReference type="SUPFAM" id="SSF50129">
    <property type="entry name" value="GroES-like"/>
    <property type="match status" value="1"/>
</dbReference>
<dbReference type="InterPro" id="IPR011032">
    <property type="entry name" value="GroES-like_sf"/>
</dbReference>
<dbReference type="GO" id="GO:0005739">
    <property type="term" value="C:mitochondrion"/>
    <property type="evidence" value="ECO:0007669"/>
    <property type="project" value="TreeGrafter"/>
</dbReference>
<dbReference type="OrthoDB" id="184876at2759"/>
<dbReference type="GO" id="GO:0051082">
    <property type="term" value="F:unfolded protein binding"/>
    <property type="evidence" value="ECO:0007669"/>
    <property type="project" value="TreeGrafter"/>
</dbReference>
<comment type="similarity">
    <text evidence="1 6">Belongs to the GroES chaperonin family.</text>
</comment>
<dbReference type="Pfam" id="PF00166">
    <property type="entry name" value="Cpn10"/>
    <property type="match status" value="1"/>
</dbReference>
<dbReference type="GO" id="GO:0051087">
    <property type="term" value="F:protein-folding chaperone binding"/>
    <property type="evidence" value="ECO:0007669"/>
    <property type="project" value="TreeGrafter"/>
</dbReference>
<evidence type="ECO:0000313" key="8">
    <source>
        <dbReference type="Proteomes" id="UP000654075"/>
    </source>
</evidence>
<dbReference type="FunFam" id="2.30.33.40:FF:000001">
    <property type="entry name" value="10 kDa chaperonin"/>
    <property type="match status" value="1"/>
</dbReference>